<accession>A0A843W5U1</accession>
<dbReference type="SUPFAM" id="SSF69593">
    <property type="entry name" value="Glycerol-3-phosphate (1)-acyltransferase"/>
    <property type="match status" value="1"/>
</dbReference>
<organism evidence="5 6">
    <name type="scientific">Colocasia esculenta</name>
    <name type="common">Wild taro</name>
    <name type="synonym">Arum esculentum</name>
    <dbReference type="NCBI Taxonomy" id="4460"/>
    <lineage>
        <taxon>Eukaryota</taxon>
        <taxon>Viridiplantae</taxon>
        <taxon>Streptophyta</taxon>
        <taxon>Embryophyta</taxon>
        <taxon>Tracheophyta</taxon>
        <taxon>Spermatophyta</taxon>
        <taxon>Magnoliopsida</taxon>
        <taxon>Liliopsida</taxon>
        <taxon>Araceae</taxon>
        <taxon>Aroideae</taxon>
        <taxon>Colocasieae</taxon>
        <taxon>Colocasia</taxon>
    </lineage>
</organism>
<keyword evidence="6" id="KW-1185">Reference proteome</keyword>
<dbReference type="Proteomes" id="UP000652761">
    <property type="component" value="Unassembled WGS sequence"/>
</dbReference>
<dbReference type="EMBL" id="NMUH01002378">
    <property type="protein sequence ID" value="MQL99603.1"/>
    <property type="molecule type" value="Genomic_DNA"/>
</dbReference>
<proteinExistence type="predicted"/>
<evidence type="ECO:0000313" key="5">
    <source>
        <dbReference type="EMBL" id="MQL99603.1"/>
    </source>
</evidence>
<dbReference type="SMART" id="SM00563">
    <property type="entry name" value="PlsC"/>
    <property type="match status" value="1"/>
</dbReference>
<evidence type="ECO:0000256" key="1">
    <source>
        <dbReference type="ARBA" id="ARBA00004370"/>
    </source>
</evidence>
<dbReference type="OrthoDB" id="1854593at2759"/>
<evidence type="ECO:0000256" key="2">
    <source>
        <dbReference type="ARBA" id="ARBA00023136"/>
    </source>
</evidence>
<dbReference type="AlphaFoldDB" id="A0A843W5U1"/>
<feature type="transmembrane region" description="Helical" evidence="3">
    <location>
        <begin position="66"/>
        <end position="89"/>
    </location>
</feature>
<dbReference type="GO" id="GO:0090447">
    <property type="term" value="F:glycerol-3-phosphate 2-O-acyltransferase activity"/>
    <property type="evidence" value="ECO:0007669"/>
    <property type="project" value="TreeGrafter"/>
</dbReference>
<dbReference type="GO" id="GO:0016791">
    <property type="term" value="F:phosphatase activity"/>
    <property type="evidence" value="ECO:0007669"/>
    <property type="project" value="TreeGrafter"/>
</dbReference>
<dbReference type="InterPro" id="IPR002123">
    <property type="entry name" value="Plipid/glycerol_acylTrfase"/>
</dbReference>
<gene>
    <name evidence="5" type="ORF">Taro_032328</name>
</gene>
<name>A0A843W5U1_COLES</name>
<keyword evidence="2 3" id="KW-0472">Membrane</keyword>
<evidence type="ECO:0000256" key="3">
    <source>
        <dbReference type="SAM" id="Phobius"/>
    </source>
</evidence>
<dbReference type="PANTHER" id="PTHR15486:SF62">
    <property type="entry name" value="GLYCEROL-3-PHOSPHATE ACYLTRANSFERASE 2-RELATED"/>
    <property type="match status" value="1"/>
</dbReference>
<protein>
    <recommendedName>
        <fullName evidence="4">Phospholipid/glycerol acyltransferase domain-containing protein</fullName>
    </recommendedName>
</protein>
<feature type="domain" description="Phospholipid/glycerol acyltransferase" evidence="4">
    <location>
        <begin position="122"/>
        <end position="223"/>
    </location>
</feature>
<dbReference type="GO" id="GO:0010143">
    <property type="term" value="P:cutin biosynthetic process"/>
    <property type="evidence" value="ECO:0007669"/>
    <property type="project" value="TreeGrafter"/>
</dbReference>
<keyword evidence="3" id="KW-0812">Transmembrane</keyword>
<dbReference type="PANTHER" id="PTHR15486">
    <property type="entry name" value="ANCIENT UBIQUITOUS PROTEIN"/>
    <property type="match status" value="1"/>
</dbReference>
<comment type="subcellular location">
    <subcellularLocation>
        <location evidence="1">Membrane</location>
    </subcellularLocation>
</comment>
<dbReference type="Pfam" id="PF01553">
    <property type="entry name" value="Acyltransferase"/>
    <property type="match status" value="1"/>
</dbReference>
<dbReference type="GO" id="GO:0016020">
    <property type="term" value="C:membrane"/>
    <property type="evidence" value="ECO:0007669"/>
    <property type="project" value="UniProtKB-SubCell"/>
</dbReference>
<sequence length="320" mass="36456">MFDQYCVITVPPYVHVRRLVPQEFYEVSEADRRRWRPLPRQRCPKPLVFHDGRLAFRPTPAATLVMFLWLPVAVPLATFRLVAALFLPYKLSTLIEAMTGVRWYLKGALPPPPPRDSALKGRLFACNHRTLADPIYISIALDKPVTAVTYSLSKVSEWVSLIKTARLTKSKEEDRKLMEELLRKGDLVVCPEGTTCREPYLLRFSPLFTELCNEVVPVAVDVKVSMFYATTARGFKGLDTFYFLMNPWTRYEMEFLERIQTSSAVREGRCSSFDMANRVQAVIGRALRFECTSLTRKDKYLMLAGNEGVVAGGAAMKPSR</sequence>
<evidence type="ECO:0000313" key="6">
    <source>
        <dbReference type="Proteomes" id="UP000652761"/>
    </source>
</evidence>
<evidence type="ECO:0000259" key="4">
    <source>
        <dbReference type="SMART" id="SM00563"/>
    </source>
</evidence>
<reference evidence="5" key="1">
    <citation type="submission" date="2017-07" db="EMBL/GenBank/DDBJ databases">
        <title>Taro Niue Genome Assembly and Annotation.</title>
        <authorList>
            <person name="Atibalentja N."/>
            <person name="Keating K."/>
            <person name="Fields C.J."/>
        </authorList>
    </citation>
    <scope>NUCLEOTIDE SEQUENCE</scope>
    <source>
        <strain evidence="5">Niue_2</strain>
        <tissue evidence="5">Leaf</tissue>
    </source>
</reference>
<comment type="caution">
    <text evidence="5">The sequence shown here is derived from an EMBL/GenBank/DDBJ whole genome shotgun (WGS) entry which is preliminary data.</text>
</comment>
<keyword evidence="3" id="KW-1133">Transmembrane helix</keyword>